<evidence type="ECO:0000256" key="6">
    <source>
        <dbReference type="SAM" id="Coils"/>
    </source>
</evidence>
<keyword evidence="6" id="KW-0175">Coiled coil</keyword>
<keyword evidence="2" id="KW-1134">Transmembrane beta strand</keyword>
<dbReference type="STRING" id="13690.AX777_01210"/>
<dbReference type="InterPro" id="IPR051906">
    <property type="entry name" value="TolC-like"/>
</dbReference>
<evidence type="ECO:0000313" key="8">
    <source>
        <dbReference type="EMBL" id="KEZ20274.1"/>
    </source>
</evidence>
<feature type="chain" id="PRO_5001774434" evidence="7">
    <location>
        <begin position="20"/>
        <end position="413"/>
    </location>
</feature>
<evidence type="ECO:0000256" key="7">
    <source>
        <dbReference type="SAM" id="SignalP"/>
    </source>
</evidence>
<dbReference type="SUPFAM" id="SSF56954">
    <property type="entry name" value="Outer membrane efflux proteins (OEP)"/>
    <property type="match status" value="1"/>
</dbReference>
<comment type="subcellular location">
    <subcellularLocation>
        <location evidence="1">Cell outer membrane</location>
    </subcellularLocation>
</comment>
<dbReference type="GO" id="GO:0015288">
    <property type="term" value="F:porin activity"/>
    <property type="evidence" value="ECO:0007669"/>
    <property type="project" value="TreeGrafter"/>
</dbReference>
<name>A0A084EQN2_SPHYA</name>
<dbReference type="GO" id="GO:0009279">
    <property type="term" value="C:cell outer membrane"/>
    <property type="evidence" value="ECO:0007669"/>
    <property type="project" value="UniProtKB-SubCell"/>
</dbReference>
<evidence type="ECO:0000256" key="2">
    <source>
        <dbReference type="ARBA" id="ARBA00022452"/>
    </source>
</evidence>
<keyword evidence="7" id="KW-0732">Signal</keyword>
<gene>
    <name evidence="8" type="ORF">CP98_00994</name>
</gene>
<organism evidence="8 9">
    <name type="scientific">Sphingobium yanoikuyae</name>
    <name type="common">Sphingomonas yanoikuyae</name>
    <dbReference type="NCBI Taxonomy" id="13690"/>
    <lineage>
        <taxon>Bacteria</taxon>
        <taxon>Pseudomonadati</taxon>
        <taxon>Pseudomonadota</taxon>
        <taxon>Alphaproteobacteria</taxon>
        <taxon>Sphingomonadales</taxon>
        <taxon>Sphingomonadaceae</taxon>
        <taxon>Sphingobium</taxon>
    </lineage>
</organism>
<dbReference type="PANTHER" id="PTHR30026">
    <property type="entry name" value="OUTER MEMBRANE PROTEIN TOLC"/>
    <property type="match status" value="1"/>
</dbReference>
<evidence type="ECO:0000256" key="4">
    <source>
        <dbReference type="ARBA" id="ARBA00023136"/>
    </source>
</evidence>
<dbReference type="PATRIC" id="fig|13690.10.peg.1034"/>
<dbReference type="eggNOG" id="COG1538">
    <property type="taxonomic scope" value="Bacteria"/>
</dbReference>
<evidence type="ECO:0000256" key="5">
    <source>
        <dbReference type="ARBA" id="ARBA00023237"/>
    </source>
</evidence>
<proteinExistence type="predicted"/>
<feature type="signal peptide" evidence="7">
    <location>
        <begin position="1"/>
        <end position="19"/>
    </location>
</feature>
<keyword evidence="3" id="KW-0812">Transmembrane</keyword>
<evidence type="ECO:0000256" key="3">
    <source>
        <dbReference type="ARBA" id="ARBA00022692"/>
    </source>
</evidence>
<dbReference type="AlphaFoldDB" id="A0A084EQN2"/>
<reference evidence="8 9" key="1">
    <citation type="submission" date="2014-03" db="EMBL/GenBank/DDBJ databases">
        <title>Genome sequence of Sphingobium yanoikuyae B1.</title>
        <authorList>
            <person name="Gan H.M."/>
            <person name="Gan H.Y."/>
            <person name="Savka M.A."/>
        </authorList>
    </citation>
    <scope>NUCLEOTIDE SEQUENCE [LARGE SCALE GENOMIC DNA]</scope>
    <source>
        <strain evidence="8 9">B1</strain>
    </source>
</reference>
<dbReference type="GO" id="GO:0015562">
    <property type="term" value="F:efflux transmembrane transporter activity"/>
    <property type="evidence" value="ECO:0007669"/>
    <property type="project" value="InterPro"/>
</dbReference>
<evidence type="ECO:0000256" key="1">
    <source>
        <dbReference type="ARBA" id="ARBA00004442"/>
    </source>
</evidence>
<feature type="coiled-coil region" evidence="6">
    <location>
        <begin position="165"/>
        <end position="192"/>
    </location>
</feature>
<dbReference type="Gene3D" id="1.20.1600.10">
    <property type="entry name" value="Outer membrane efflux proteins (OEP)"/>
    <property type="match status" value="1"/>
</dbReference>
<evidence type="ECO:0000313" key="9">
    <source>
        <dbReference type="Proteomes" id="UP000028534"/>
    </source>
</evidence>
<dbReference type="Proteomes" id="UP000028534">
    <property type="component" value="Unassembled WGS sequence"/>
</dbReference>
<dbReference type="GO" id="GO:1990281">
    <property type="term" value="C:efflux pump complex"/>
    <property type="evidence" value="ECO:0007669"/>
    <property type="project" value="TreeGrafter"/>
</dbReference>
<sequence length="413" mass="44659">MIRAFLLTATALITTPAFAQRTDLPPEPLVVEALDSHPAVNAAQARVRSAEAGAAMLRRGSHEFTFQGTVSRRSAEGEGDYGEYDVNLTRPFRLPGKASLDRKAGELGVEVAHNLMEDVRHQTALAFSDLWHDWLVASAQHRTDLDSAASLTQDMAAVRRRAQLRDASLLDVDQAEAALAQAQAQAATSRAARDEARVKLAAGFPGLALPEEAPLLADPAMPATALEDLRNLVIERSHEIRASEREAQRLAMVARRASADRIADPSFGVRVFSERGGLEKGVGLVGSIPLGGGYRRAAHDQATADASAAELELARVRREIEATAAADLSNVRAREAVWRSMESAAASAAAAATRTKRGYELGQIDLADTLLARRQANETRRQEIDARATLLRAILRIQIDAHEVWTSQEGHED</sequence>
<dbReference type="PANTHER" id="PTHR30026:SF20">
    <property type="entry name" value="OUTER MEMBRANE PROTEIN TOLC"/>
    <property type="match status" value="1"/>
</dbReference>
<comment type="caution">
    <text evidence="8">The sequence shown here is derived from an EMBL/GenBank/DDBJ whole genome shotgun (WGS) entry which is preliminary data.</text>
</comment>
<keyword evidence="4" id="KW-0472">Membrane</keyword>
<dbReference type="RefSeq" id="WP_037517537.1">
    <property type="nucleotide sequence ID" value="NZ_JGVR01000004.1"/>
</dbReference>
<feature type="coiled-coil region" evidence="6">
    <location>
        <begin position="299"/>
        <end position="326"/>
    </location>
</feature>
<protein>
    <submittedName>
        <fullName evidence="8">Outer membrane protein</fullName>
    </submittedName>
</protein>
<dbReference type="EMBL" id="JGVR01000004">
    <property type="protein sequence ID" value="KEZ20274.1"/>
    <property type="molecule type" value="Genomic_DNA"/>
</dbReference>
<keyword evidence="5" id="KW-0998">Cell outer membrane</keyword>
<accession>A0A084EQN2</accession>